<dbReference type="Proteomes" id="UP000481360">
    <property type="component" value="Unassembled WGS sequence"/>
</dbReference>
<gene>
    <name evidence="2" type="ORF">G7043_16865</name>
</gene>
<keyword evidence="3" id="KW-1185">Reference proteome</keyword>
<dbReference type="AlphaFoldDB" id="A0A7C9RTX4"/>
<dbReference type="InterPro" id="IPR024078">
    <property type="entry name" value="LmbE-like_dom_sf"/>
</dbReference>
<sequence length="249" mass="27596">MATLVTFHAHPDDECIVTGGVMRKAFEEGHRVVLVVATRGEVGEIPDFLADGEELWQRRVLETHAAADLLGVARVEFLGYLDSGMMGDELNDRPGSFWTADVEEAAQKLAAILQEEDARALTIYDSFGGYGHPDHIQVHRVGKRAAEIAGTQAVYQATMSRENMTEAFRRFGEVDLDAPEQAGTPEAEITARVDVTKYLDVKRAAMRAHASQIAEQSFFLSMDDEMFAFAFGTEWFIREGHAPETTLDL</sequence>
<dbReference type="RefSeq" id="WP_166046616.1">
    <property type="nucleotide sequence ID" value="NZ_JAAMPJ010000004.1"/>
</dbReference>
<dbReference type="GO" id="GO:0016811">
    <property type="term" value="F:hydrolase activity, acting on carbon-nitrogen (but not peptide) bonds, in linear amides"/>
    <property type="evidence" value="ECO:0007669"/>
    <property type="project" value="TreeGrafter"/>
</dbReference>
<accession>A0A7C9RTX4</accession>
<dbReference type="Pfam" id="PF02585">
    <property type="entry name" value="PIG-L"/>
    <property type="match status" value="1"/>
</dbReference>
<reference evidence="2 3" key="1">
    <citation type="submission" date="2020-03" db="EMBL/GenBank/DDBJ databases">
        <title>Isolation and identification of active actinomycetes.</title>
        <authorList>
            <person name="Sun X."/>
        </authorList>
    </citation>
    <scope>NUCLEOTIDE SEQUENCE [LARGE SCALE GENOMIC DNA]</scope>
    <source>
        <strain evidence="2 3">NEAU-D13</strain>
    </source>
</reference>
<dbReference type="EMBL" id="JAAMPJ010000004">
    <property type="protein sequence ID" value="NGY60602.1"/>
    <property type="molecule type" value="Genomic_DNA"/>
</dbReference>
<organism evidence="2 3">
    <name type="scientific">Lentzea alba</name>
    <dbReference type="NCBI Taxonomy" id="2714351"/>
    <lineage>
        <taxon>Bacteria</taxon>
        <taxon>Bacillati</taxon>
        <taxon>Actinomycetota</taxon>
        <taxon>Actinomycetes</taxon>
        <taxon>Pseudonocardiales</taxon>
        <taxon>Pseudonocardiaceae</taxon>
        <taxon>Lentzea</taxon>
    </lineage>
</organism>
<protein>
    <submittedName>
        <fullName evidence="2">GlcNAc-PI de-N-acetylase</fullName>
    </submittedName>
</protein>
<dbReference type="GO" id="GO:0016137">
    <property type="term" value="P:glycoside metabolic process"/>
    <property type="evidence" value="ECO:0007669"/>
    <property type="project" value="UniProtKB-ARBA"/>
</dbReference>
<dbReference type="PANTHER" id="PTHR12993">
    <property type="entry name" value="N-ACETYLGLUCOSAMINYL-PHOSPHATIDYLINOSITOL DE-N-ACETYLASE-RELATED"/>
    <property type="match status" value="1"/>
</dbReference>
<evidence type="ECO:0000313" key="2">
    <source>
        <dbReference type="EMBL" id="NGY60602.1"/>
    </source>
</evidence>
<comment type="caution">
    <text evidence="2">The sequence shown here is derived from an EMBL/GenBank/DDBJ whole genome shotgun (WGS) entry which is preliminary data.</text>
</comment>
<name>A0A7C9RTX4_9PSEU</name>
<evidence type="ECO:0000313" key="3">
    <source>
        <dbReference type="Proteomes" id="UP000481360"/>
    </source>
</evidence>
<evidence type="ECO:0000256" key="1">
    <source>
        <dbReference type="ARBA" id="ARBA00022833"/>
    </source>
</evidence>
<dbReference type="PANTHER" id="PTHR12993:SF26">
    <property type="entry name" value="1D-MYO-INOSITOL 2-ACETAMIDO-2-DEOXY-ALPHA-D-GLUCOPYRANOSIDE DEACETYLASE"/>
    <property type="match status" value="1"/>
</dbReference>
<keyword evidence="1" id="KW-0862">Zinc</keyword>
<dbReference type="Gene3D" id="3.40.50.10320">
    <property type="entry name" value="LmbE-like"/>
    <property type="match status" value="1"/>
</dbReference>
<dbReference type="InterPro" id="IPR003737">
    <property type="entry name" value="GlcNAc_PI_deacetylase-related"/>
</dbReference>
<dbReference type="SUPFAM" id="SSF102588">
    <property type="entry name" value="LmbE-like"/>
    <property type="match status" value="1"/>
</dbReference>
<proteinExistence type="predicted"/>